<keyword evidence="2" id="KW-1185">Reference proteome</keyword>
<accession>A0A087UY66</accession>
<feature type="non-terminal residue" evidence="1">
    <location>
        <position position="55"/>
    </location>
</feature>
<evidence type="ECO:0000313" key="2">
    <source>
        <dbReference type="Proteomes" id="UP000054359"/>
    </source>
</evidence>
<dbReference type="EMBL" id="KK122243">
    <property type="protein sequence ID" value="KFM82305.1"/>
    <property type="molecule type" value="Genomic_DNA"/>
</dbReference>
<protein>
    <submittedName>
        <fullName evidence="1">Uncharacterized protein</fullName>
    </submittedName>
</protein>
<gene>
    <name evidence="1" type="ORF">X975_19355</name>
</gene>
<evidence type="ECO:0000313" key="1">
    <source>
        <dbReference type="EMBL" id="KFM82305.1"/>
    </source>
</evidence>
<proteinExistence type="predicted"/>
<organism evidence="1 2">
    <name type="scientific">Stegodyphus mimosarum</name>
    <name type="common">African social velvet spider</name>
    <dbReference type="NCBI Taxonomy" id="407821"/>
    <lineage>
        <taxon>Eukaryota</taxon>
        <taxon>Metazoa</taxon>
        <taxon>Ecdysozoa</taxon>
        <taxon>Arthropoda</taxon>
        <taxon>Chelicerata</taxon>
        <taxon>Arachnida</taxon>
        <taxon>Araneae</taxon>
        <taxon>Araneomorphae</taxon>
        <taxon>Entelegynae</taxon>
        <taxon>Eresoidea</taxon>
        <taxon>Eresidae</taxon>
        <taxon>Stegodyphus</taxon>
    </lineage>
</organism>
<dbReference type="Proteomes" id="UP000054359">
    <property type="component" value="Unassembled WGS sequence"/>
</dbReference>
<dbReference type="AlphaFoldDB" id="A0A087UY66"/>
<name>A0A087UY66_STEMI</name>
<sequence length="55" mass="6433">MTGRQIFGYWQSAARNVDGKRVFHIPEDQDLLVDHVNAEQLDQTFQQFLSDHICN</sequence>
<reference evidence="1 2" key="1">
    <citation type="submission" date="2013-11" db="EMBL/GenBank/DDBJ databases">
        <title>Genome sequencing of Stegodyphus mimosarum.</title>
        <authorList>
            <person name="Bechsgaard J."/>
        </authorList>
    </citation>
    <scope>NUCLEOTIDE SEQUENCE [LARGE SCALE GENOMIC DNA]</scope>
</reference>